<dbReference type="AlphaFoldDB" id="A0A9Q0H3Q1"/>
<feature type="domain" description="Galactose oxidase-like Early set" evidence="2">
    <location>
        <begin position="133"/>
        <end position="178"/>
    </location>
</feature>
<keyword evidence="4" id="KW-1185">Reference proteome</keyword>
<dbReference type="InterPro" id="IPR037293">
    <property type="entry name" value="Gal_Oxidase_central_sf"/>
</dbReference>
<dbReference type="Pfam" id="PF07250">
    <property type="entry name" value="Glyoxal_oxid_N"/>
    <property type="match status" value="1"/>
</dbReference>
<sequence>MSGPLLFSDMLILPTGHILIIDGATRGCAGWHMATRPALNPYLYNPNKPIGRRFAVLQSTKIPKMHHSCVILLPDSRVLDIRENPNERCTFKNVAFLTELRLHVFELYYMDHFFHHTRPGKVSLSYANGGDGARYGEDIRAWFKILERVKERELKFSLYAPPFTTHWFLMNQRMLRLWCKRMER</sequence>
<dbReference type="EMBL" id="JAMYWD010000010">
    <property type="protein sequence ID" value="KAJ4958634.1"/>
    <property type="molecule type" value="Genomic_DNA"/>
</dbReference>
<gene>
    <name evidence="3" type="ORF">NE237_025745</name>
</gene>
<dbReference type="Gene3D" id="2.60.40.10">
    <property type="entry name" value="Immunoglobulins"/>
    <property type="match status" value="1"/>
</dbReference>
<organism evidence="3 4">
    <name type="scientific">Protea cynaroides</name>
    <dbReference type="NCBI Taxonomy" id="273540"/>
    <lineage>
        <taxon>Eukaryota</taxon>
        <taxon>Viridiplantae</taxon>
        <taxon>Streptophyta</taxon>
        <taxon>Embryophyta</taxon>
        <taxon>Tracheophyta</taxon>
        <taxon>Spermatophyta</taxon>
        <taxon>Magnoliopsida</taxon>
        <taxon>Proteales</taxon>
        <taxon>Proteaceae</taxon>
        <taxon>Protea</taxon>
    </lineage>
</organism>
<name>A0A9Q0H3Q1_9MAGN</name>
<protein>
    <submittedName>
        <fullName evidence="3">Uncharacterized protein</fullName>
    </submittedName>
</protein>
<dbReference type="Pfam" id="PF09118">
    <property type="entry name" value="GO-like_E_set"/>
    <property type="match status" value="1"/>
</dbReference>
<dbReference type="InterPro" id="IPR013783">
    <property type="entry name" value="Ig-like_fold"/>
</dbReference>
<proteinExistence type="predicted"/>
<evidence type="ECO:0000259" key="2">
    <source>
        <dbReference type="Pfam" id="PF09118"/>
    </source>
</evidence>
<evidence type="ECO:0000313" key="3">
    <source>
        <dbReference type="EMBL" id="KAJ4958634.1"/>
    </source>
</evidence>
<comment type="caution">
    <text evidence="3">The sequence shown here is derived from an EMBL/GenBank/DDBJ whole genome shotgun (WGS) entry which is preliminary data.</text>
</comment>
<dbReference type="InterPro" id="IPR009880">
    <property type="entry name" value="Glyoxal_oxidase_N"/>
</dbReference>
<reference evidence="3" key="1">
    <citation type="journal article" date="2023" name="Plant J.">
        <title>The genome of the king protea, Protea cynaroides.</title>
        <authorList>
            <person name="Chang J."/>
            <person name="Duong T.A."/>
            <person name="Schoeman C."/>
            <person name="Ma X."/>
            <person name="Roodt D."/>
            <person name="Barker N."/>
            <person name="Li Z."/>
            <person name="Van de Peer Y."/>
            <person name="Mizrachi E."/>
        </authorList>
    </citation>
    <scope>NUCLEOTIDE SEQUENCE</scope>
    <source>
        <tissue evidence="3">Young leaves</tissue>
    </source>
</reference>
<accession>A0A9Q0H3Q1</accession>
<dbReference type="OrthoDB" id="2019572at2759"/>
<dbReference type="PANTHER" id="PTHR32208:SF54">
    <property type="entry name" value="ALDEHYDE OXIDASE GLOX-LIKE"/>
    <property type="match status" value="1"/>
</dbReference>
<dbReference type="InterPro" id="IPR015202">
    <property type="entry name" value="GO-like_E_set"/>
</dbReference>
<dbReference type="Proteomes" id="UP001141806">
    <property type="component" value="Unassembled WGS sequence"/>
</dbReference>
<evidence type="ECO:0000259" key="1">
    <source>
        <dbReference type="Pfam" id="PF07250"/>
    </source>
</evidence>
<dbReference type="Gene3D" id="2.130.10.80">
    <property type="entry name" value="Galactose oxidase/kelch, beta-propeller"/>
    <property type="match status" value="1"/>
</dbReference>
<dbReference type="PANTHER" id="PTHR32208">
    <property type="entry name" value="SECRETED PROTEIN-RELATED"/>
    <property type="match status" value="1"/>
</dbReference>
<evidence type="ECO:0000313" key="4">
    <source>
        <dbReference type="Proteomes" id="UP001141806"/>
    </source>
</evidence>
<feature type="domain" description="Glyoxal oxidase N-terminal" evidence="1">
    <location>
        <begin position="6"/>
        <end position="109"/>
    </location>
</feature>